<evidence type="ECO:0000313" key="1">
    <source>
        <dbReference type="EMBL" id="KAJ1143888.1"/>
    </source>
</evidence>
<proteinExistence type="predicted"/>
<organism evidence="1 2">
    <name type="scientific">Pleurodeles waltl</name>
    <name type="common">Iberian ribbed newt</name>
    <dbReference type="NCBI Taxonomy" id="8319"/>
    <lineage>
        <taxon>Eukaryota</taxon>
        <taxon>Metazoa</taxon>
        <taxon>Chordata</taxon>
        <taxon>Craniata</taxon>
        <taxon>Vertebrata</taxon>
        <taxon>Euteleostomi</taxon>
        <taxon>Amphibia</taxon>
        <taxon>Batrachia</taxon>
        <taxon>Caudata</taxon>
        <taxon>Salamandroidea</taxon>
        <taxon>Salamandridae</taxon>
        <taxon>Pleurodelinae</taxon>
        <taxon>Pleurodeles</taxon>
    </lineage>
</organism>
<dbReference type="Proteomes" id="UP001066276">
    <property type="component" value="Chromosome 6"/>
</dbReference>
<gene>
    <name evidence="1" type="ORF">NDU88_010190</name>
</gene>
<dbReference type="EMBL" id="JANPWB010000010">
    <property type="protein sequence ID" value="KAJ1143888.1"/>
    <property type="molecule type" value="Genomic_DNA"/>
</dbReference>
<name>A0AAV7QV05_PLEWA</name>
<keyword evidence="2" id="KW-1185">Reference proteome</keyword>
<evidence type="ECO:0000313" key="2">
    <source>
        <dbReference type="Proteomes" id="UP001066276"/>
    </source>
</evidence>
<sequence length="113" mass="13060">MRVRGKQEKSKDYFDRVKSVKDLEVEPGDWVLVKKPMKNNKGDSKFSHRSRLRKSLEERSAYRGDGVVFLILCMLLWGLEFCGCYGDWESQFMECGWESGCCLLRVPAVGLLC</sequence>
<reference evidence="1" key="1">
    <citation type="journal article" date="2022" name="bioRxiv">
        <title>Sequencing and chromosome-scale assembly of the giantPleurodeles waltlgenome.</title>
        <authorList>
            <person name="Brown T."/>
            <person name="Elewa A."/>
            <person name="Iarovenko S."/>
            <person name="Subramanian E."/>
            <person name="Araus A.J."/>
            <person name="Petzold A."/>
            <person name="Susuki M."/>
            <person name="Suzuki K.-i.T."/>
            <person name="Hayashi T."/>
            <person name="Toyoda A."/>
            <person name="Oliveira C."/>
            <person name="Osipova E."/>
            <person name="Leigh N.D."/>
            <person name="Simon A."/>
            <person name="Yun M.H."/>
        </authorList>
    </citation>
    <scope>NUCLEOTIDE SEQUENCE</scope>
    <source>
        <strain evidence="1">20211129_DDA</strain>
        <tissue evidence="1">Liver</tissue>
    </source>
</reference>
<accession>A0AAV7QV05</accession>
<protein>
    <submittedName>
        <fullName evidence="1">Uncharacterized protein</fullName>
    </submittedName>
</protein>
<dbReference type="AlphaFoldDB" id="A0AAV7QV05"/>
<comment type="caution">
    <text evidence="1">The sequence shown here is derived from an EMBL/GenBank/DDBJ whole genome shotgun (WGS) entry which is preliminary data.</text>
</comment>